<reference evidence="7 8" key="1">
    <citation type="submission" date="2014-02" db="EMBL/GenBank/DDBJ databases">
        <title>Kosmotoga genome sequencing.</title>
        <authorList>
            <person name="Pollo S.M."/>
            <person name="Charchuk R."/>
            <person name="Nesbo C.L."/>
        </authorList>
    </citation>
    <scope>NUCLEOTIDE SEQUENCE [LARGE SCALE GENOMIC DNA]</scope>
    <source>
        <strain evidence="7 8">S304</strain>
    </source>
</reference>
<dbReference type="PATRIC" id="fig|1453497.3.peg.1251"/>
<sequence>MIHYVRKYRRFIFNTGLNLLATVVVTATIQLWIFPSLNNTNSPKSFGEIIFVYTIMNMFIGVTGNSLNNLRLRNNTKKWLDGYQILFVSTVIISLVIFTIYIHGQAEMGLNFKILTLVLFLGIFRVYYSVELRISLRYREIFISNLVQSSGYALGMLLFYLTNCEWYYILLMGELLATLFILFKTNMWKERLRIKNFKQLSLEYITLVSLILMSQVQLYADRIILNQISGPEKLSVYFVASSPTKLTTLVFSSFSGVLLSYVANIKINAFNKKKTEIAIAISMLVILLTALNYLFSAIYVSLFYNNYYTAAKMFFLPLSIASSIYSALIIEKVFALRFFSKKALLTVDFFFLTFYILLSYILVLKLQIIGIVLARIISIIIALIMNACILYKIKET</sequence>
<dbReference type="STRING" id="1453497.AT15_06265"/>
<evidence type="ECO:0000256" key="6">
    <source>
        <dbReference type="SAM" id="Phobius"/>
    </source>
</evidence>
<feature type="transmembrane region" description="Helical" evidence="6">
    <location>
        <begin position="12"/>
        <end position="33"/>
    </location>
</feature>
<organism evidence="7 8">
    <name type="scientific">Kosmotoga arenicorallina S304</name>
    <dbReference type="NCBI Taxonomy" id="1453497"/>
    <lineage>
        <taxon>Bacteria</taxon>
        <taxon>Thermotogati</taxon>
        <taxon>Thermotogota</taxon>
        <taxon>Thermotogae</taxon>
        <taxon>Kosmotogales</taxon>
        <taxon>Kosmotogaceae</taxon>
        <taxon>Kosmotoga</taxon>
    </lineage>
</organism>
<feature type="transmembrane region" description="Helical" evidence="6">
    <location>
        <begin position="343"/>
        <end position="362"/>
    </location>
</feature>
<feature type="transmembrane region" description="Helical" evidence="6">
    <location>
        <begin position="142"/>
        <end position="160"/>
    </location>
</feature>
<feature type="transmembrane region" description="Helical" evidence="6">
    <location>
        <begin position="45"/>
        <end position="64"/>
    </location>
</feature>
<feature type="transmembrane region" description="Helical" evidence="6">
    <location>
        <begin position="85"/>
        <end position="104"/>
    </location>
</feature>
<feature type="transmembrane region" description="Helical" evidence="6">
    <location>
        <begin position="314"/>
        <end position="331"/>
    </location>
</feature>
<evidence type="ECO:0000256" key="5">
    <source>
        <dbReference type="ARBA" id="ARBA00023136"/>
    </source>
</evidence>
<evidence type="ECO:0000256" key="1">
    <source>
        <dbReference type="ARBA" id="ARBA00004651"/>
    </source>
</evidence>
<evidence type="ECO:0000256" key="3">
    <source>
        <dbReference type="ARBA" id="ARBA00022692"/>
    </source>
</evidence>
<dbReference type="Proteomes" id="UP000077339">
    <property type="component" value="Unassembled WGS sequence"/>
</dbReference>
<dbReference type="GO" id="GO:0005886">
    <property type="term" value="C:plasma membrane"/>
    <property type="evidence" value="ECO:0007669"/>
    <property type="project" value="UniProtKB-SubCell"/>
</dbReference>
<keyword evidence="4 6" id="KW-1133">Transmembrane helix</keyword>
<gene>
    <name evidence="7" type="ORF">AT15_06265</name>
</gene>
<feature type="transmembrane region" description="Helical" evidence="6">
    <location>
        <begin position="245"/>
        <end position="265"/>
    </location>
</feature>
<evidence type="ECO:0008006" key="9">
    <source>
        <dbReference type="Google" id="ProtNLM"/>
    </source>
</evidence>
<evidence type="ECO:0000313" key="8">
    <source>
        <dbReference type="Proteomes" id="UP000077339"/>
    </source>
</evidence>
<dbReference type="PANTHER" id="PTHR30250">
    <property type="entry name" value="PST FAMILY PREDICTED COLANIC ACID TRANSPORTER"/>
    <property type="match status" value="1"/>
</dbReference>
<keyword evidence="3 6" id="KW-0812">Transmembrane</keyword>
<feature type="transmembrane region" description="Helical" evidence="6">
    <location>
        <begin position="368"/>
        <end position="391"/>
    </location>
</feature>
<dbReference type="InterPro" id="IPR050833">
    <property type="entry name" value="Poly_Biosynth_Transport"/>
</dbReference>
<feature type="transmembrane region" description="Helical" evidence="6">
    <location>
        <begin position="166"/>
        <end position="183"/>
    </location>
</feature>
<dbReference type="PANTHER" id="PTHR30250:SF11">
    <property type="entry name" value="O-ANTIGEN TRANSPORTER-RELATED"/>
    <property type="match status" value="1"/>
</dbReference>
<evidence type="ECO:0000256" key="2">
    <source>
        <dbReference type="ARBA" id="ARBA00022475"/>
    </source>
</evidence>
<comment type="caution">
    <text evidence="7">The sequence shown here is derived from an EMBL/GenBank/DDBJ whole genome shotgun (WGS) entry which is preliminary data.</text>
</comment>
<comment type="subcellular location">
    <subcellularLocation>
        <location evidence="1">Cell membrane</location>
        <topology evidence="1">Multi-pass membrane protein</topology>
    </subcellularLocation>
</comment>
<keyword evidence="5 6" id="KW-0472">Membrane</keyword>
<dbReference type="EMBL" id="JFHK01000031">
    <property type="protein sequence ID" value="OAA26747.1"/>
    <property type="molecule type" value="Genomic_DNA"/>
</dbReference>
<keyword evidence="8" id="KW-1185">Reference proteome</keyword>
<evidence type="ECO:0000313" key="7">
    <source>
        <dbReference type="EMBL" id="OAA26747.1"/>
    </source>
</evidence>
<name>A0A176JTS9_9BACT</name>
<proteinExistence type="predicted"/>
<feature type="transmembrane region" description="Helical" evidence="6">
    <location>
        <begin position="204"/>
        <end position="225"/>
    </location>
</feature>
<dbReference type="AlphaFoldDB" id="A0A176JTS9"/>
<evidence type="ECO:0000256" key="4">
    <source>
        <dbReference type="ARBA" id="ARBA00022989"/>
    </source>
</evidence>
<feature type="transmembrane region" description="Helical" evidence="6">
    <location>
        <begin position="277"/>
        <end position="302"/>
    </location>
</feature>
<accession>A0A176JTS9</accession>
<feature type="transmembrane region" description="Helical" evidence="6">
    <location>
        <begin position="110"/>
        <end position="130"/>
    </location>
</feature>
<protein>
    <recommendedName>
        <fullName evidence="9">Polysaccharide biosynthesis protein C-terminal domain-containing protein</fullName>
    </recommendedName>
</protein>
<keyword evidence="2" id="KW-1003">Cell membrane</keyword>